<dbReference type="Gene3D" id="3.40.630.30">
    <property type="match status" value="1"/>
</dbReference>
<evidence type="ECO:0000256" key="1">
    <source>
        <dbReference type="ARBA" id="ARBA00022491"/>
    </source>
</evidence>
<protein>
    <recommendedName>
        <fullName evidence="6">N-acetyltransferase domain-containing protein</fullName>
    </recommendedName>
</protein>
<dbReference type="EMBL" id="FQ311868">
    <property type="protein sequence ID" value="CBS87083.1"/>
    <property type="molecule type" value="Genomic_DNA"/>
</dbReference>
<dbReference type="CDD" id="cd04301">
    <property type="entry name" value="NAT_SF"/>
    <property type="match status" value="1"/>
</dbReference>
<feature type="domain" description="N-acetyltransferase" evidence="6">
    <location>
        <begin position="1"/>
        <end position="161"/>
    </location>
</feature>
<keyword evidence="3" id="KW-0808">Transferase</keyword>
<dbReference type="SUPFAM" id="SSF55729">
    <property type="entry name" value="Acyl-CoA N-acyltransferases (Nat)"/>
    <property type="match status" value="1"/>
</dbReference>
<name>G7Z7Z0_AZOL4</name>
<dbReference type="PROSITE" id="PS51186">
    <property type="entry name" value="GNAT"/>
    <property type="match status" value="1"/>
</dbReference>
<comment type="catalytic activity">
    <reaction evidence="5">
        <text>glycyl-tRNA(Gly) + acetyl-CoA = N-acetylglycyl-tRNA(Gly) + CoA + H(+)</text>
        <dbReference type="Rhea" id="RHEA:81867"/>
        <dbReference type="Rhea" id="RHEA-COMP:9683"/>
        <dbReference type="Rhea" id="RHEA-COMP:19766"/>
        <dbReference type="ChEBI" id="CHEBI:15378"/>
        <dbReference type="ChEBI" id="CHEBI:57287"/>
        <dbReference type="ChEBI" id="CHEBI:57288"/>
        <dbReference type="ChEBI" id="CHEBI:78522"/>
        <dbReference type="ChEBI" id="CHEBI:232036"/>
    </reaction>
</comment>
<gene>
    <name evidence="7" type="ordered locus">AZOLI_1821</name>
</gene>
<dbReference type="STRING" id="862719.AZOLI_1821"/>
<sequence>MTLSAPEPLASHHRVDLFESGTPSLDNWLKRRAIANQASGASRTFVACAGDEIAGYYALASSAVAVAGAPERFRRNMPDPIPVVVLARLAVSRTRQGQGLGRALFRDAALRVVQAADLIGVRGLIVHALSEEAKGFYLRLGLDTSPMDPMMLMVTLAELRDNL</sequence>
<evidence type="ECO:0000256" key="2">
    <source>
        <dbReference type="ARBA" id="ARBA00022649"/>
    </source>
</evidence>
<evidence type="ECO:0000256" key="3">
    <source>
        <dbReference type="ARBA" id="ARBA00022679"/>
    </source>
</evidence>
<dbReference type="KEGG" id="ali:AZOLI_1821"/>
<dbReference type="HOGENOM" id="CLU_101288_0_0_5"/>
<dbReference type="AlphaFoldDB" id="G7Z7Z0"/>
<keyword evidence="8" id="KW-1185">Reference proteome</keyword>
<dbReference type="PANTHER" id="PTHR36449">
    <property type="entry name" value="ACETYLTRANSFERASE-RELATED"/>
    <property type="match status" value="1"/>
</dbReference>
<reference evidence="8" key="1">
    <citation type="journal article" date="2011" name="PLoS Genet.">
        <title>Azospirillum genomes reveal transition of bacteria from aquatic to terrestrial environments.</title>
        <authorList>
            <person name="Wisniewski-Dye F."/>
            <person name="Borziak K."/>
            <person name="Khalsa-Moyers G."/>
            <person name="Alexandre G."/>
            <person name="Sukharnikov L.O."/>
            <person name="Wuichet K."/>
            <person name="Hurst G.B."/>
            <person name="McDonald W.H."/>
            <person name="Robertson J.S."/>
            <person name="Barbe V."/>
            <person name="Calteau A."/>
            <person name="Rouy Z."/>
            <person name="Mangenot S."/>
            <person name="Prigent-Combaret C."/>
            <person name="Normand P."/>
            <person name="Boyer M."/>
            <person name="Siguier P."/>
            <person name="Dessaux Y."/>
            <person name="Elmerich C."/>
            <person name="Condemine G."/>
            <person name="Krishnen G."/>
            <person name="Kennedy I."/>
            <person name="Paterson A.H."/>
            <person name="Gonzalez V."/>
            <person name="Mavingui P."/>
            <person name="Zhulin I.B."/>
        </authorList>
    </citation>
    <scope>NUCLEOTIDE SEQUENCE [LARGE SCALE GENOMIC DNA]</scope>
    <source>
        <strain evidence="8">4B</strain>
    </source>
</reference>
<evidence type="ECO:0000313" key="8">
    <source>
        <dbReference type="Proteomes" id="UP000005667"/>
    </source>
</evidence>
<evidence type="ECO:0000259" key="6">
    <source>
        <dbReference type="PROSITE" id="PS51186"/>
    </source>
</evidence>
<dbReference type="RefSeq" id="WP_014248090.1">
    <property type="nucleotide sequence ID" value="NC_016622.1"/>
</dbReference>
<evidence type="ECO:0000313" key="7">
    <source>
        <dbReference type="EMBL" id="CBS87083.1"/>
    </source>
</evidence>
<proteinExistence type="predicted"/>
<accession>G7Z7Z0</accession>
<dbReference type="InterPro" id="IPR000182">
    <property type="entry name" value="GNAT_dom"/>
</dbReference>
<keyword evidence="4" id="KW-0012">Acyltransferase</keyword>
<keyword evidence="2" id="KW-1277">Toxin-antitoxin system</keyword>
<dbReference type="Pfam" id="PF13508">
    <property type="entry name" value="Acetyltransf_7"/>
    <property type="match status" value="1"/>
</dbReference>
<dbReference type="GO" id="GO:0016747">
    <property type="term" value="F:acyltransferase activity, transferring groups other than amino-acyl groups"/>
    <property type="evidence" value="ECO:0007669"/>
    <property type="project" value="InterPro"/>
</dbReference>
<dbReference type="InterPro" id="IPR016181">
    <property type="entry name" value="Acyl_CoA_acyltransferase"/>
</dbReference>
<dbReference type="Proteomes" id="UP000005667">
    <property type="component" value="Chromosome"/>
</dbReference>
<dbReference type="PANTHER" id="PTHR36449:SF1">
    <property type="entry name" value="ACETYLTRANSFERASE"/>
    <property type="match status" value="1"/>
</dbReference>
<evidence type="ECO:0000256" key="4">
    <source>
        <dbReference type="ARBA" id="ARBA00023315"/>
    </source>
</evidence>
<organism evidence="7 8">
    <name type="scientific">Azospirillum lipoferum (strain 4B)</name>
    <dbReference type="NCBI Taxonomy" id="862719"/>
    <lineage>
        <taxon>Bacteria</taxon>
        <taxon>Pseudomonadati</taxon>
        <taxon>Pseudomonadota</taxon>
        <taxon>Alphaproteobacteria</taxon>
        <taxon>Rhodospirillales</taxon>
        <taxon>Azospirillaceae</taxon>
        <taxon>Azospirillum</taxon>
    </lineage>
</organism>
<keyword evidence="1" id="KW-0678">Repressor</keyword>
<evidence type="ECO:0000256" key="5">
    <source>
        <dbReference type="ARBA" id="ARBA00049880"/>
    </source>
</evidence>
<dbReference type="OrthoDB" id="9793394at2"/>